<accession>A0A401IEF9</accession>
<evidence type="ECO:0000313" key="1">
    <source>
        <dbReference type="EMBL" id="GBF79672.1"/>
    </source>
</evidence>
<dbReference type="AlphaFoldDB" id="A0A401IEF9"/>
<reference evidence="2" key="1">
    <citation type="submission" date="2017-05" db="EMBL/GenBank/DDBJ databases">
        <title>Physiological properties and genetic analysis related to exopolysaccharide production of fresh-water unicellular cyanobacterium Aphanothece sacrum, Suizenji Nori, that has been cultured as a food source in Japan.</title>
        <authorList>
            <person name="Kanesaki Y."/>
            <person name="Yoshikawa S."/>
            <person name="Ohki K."/>
        </authorList>
    </citation>
    <scope>NUCLEOTIDE SEQUENCE [LARGE SCALE GENOMIC DNA]</scope>
    <source>
        <strain evidence="2">FPU1</strain>
    </source>
</reference>
<name>A0A401IEF9_APHSA</name>
<sequence length="85" mass="9699">MGKVVGLVLGGGEETEETCRDWFRLAKERRFLGNELFFGEGLLNGEFLIIMIDFVCKLDKLARTINQPPITQLITDLISNRSFTY</sequence>
<keyword evidence="2" id="KW-1185">Reference proteome</keyword>
<evidence type="ECO:0000313" key="2">
    <source>
        <dbReference type="Proteomes" id="UP000287247"/>
    </source>
</evidence>
<gene>
    <name evidence="1" type="ORF">AsFPU1_1071</name>
</gene>
<dbReference type="EMBL" id="BDQK01000003">
    <property type="protein sequence ID" value="GBF79672.1"/>
    <property type="molecule type" value="Genomic_DNA"/>
</dbReference>
<protein>
    <submittedName>
        <fullName evidence="1">Uncharacterized protein</fullName>
    </submittedName>
</protein>
<comment type="caution">
    <text evidence="1">The sequence shown here is derived from an EMBL/GenBank/DDBJ whole genome shotgun (WGS) entry which is preliminary data.</text>
</comment>
<dbReference type="Proteomes" id="UP000287247">
    <property type="component" value="Unassembled WGS sequence"/>
</dbReference>
<organism evidence="1 2">
    <name type="scientific">Aphanothece sacrum FPU1</name>
    <dbReference type="NCBI Taxonomy" id="1920663"/>
    <lineage>
        <taxon>Bacteria</taxon>
        <taxon>Bacillati</taxon>
        <taxon>Cyanobacteriota</taxon>
        <taxon>Cyanophyceae</taxon>
        <taxon>Oscillatoriophycideae</taxon>
        <taxon>Chroococcales</taxon>
        <taxon>Aphanothecaceae</taxon>
        <taxon>Aphanothece</taxon>
    </lineage>
</organism>
<proteinExistence type="predicted"/>